<dbReference type="EMBL" id="JAIWYP010000005">
    <property type="protein sequence ID" value="KAH3826342.1"/>
    <property type="molecule type" value="Genomic_DNA"/>
</dbReference>
<dbReference type="Proteomes" id="UP000828390">
    <property type="component" value="Unassembled WGS sequence"/>
</dbReference>
<dbReference type="SMART" id="SM00217">
    <property type="entry name" value="WAP"/>
    <property type="match status" value="1"/>
</dbReference>
<feature type="signal peptide" evidence="1">
    <location>
        <begin position="1"/>
        <end position="15"/>
    </location>
</feature>
<evidence type="ECO:0000313" key="4">
    <source>
        <dbReference type="Proteomes" id="UP000828390"/>
    </source>
</evidence>
<dbReference type="GO" id="GO:0005576">
    <property type="term" value="C:extracellular region"/>
    <property type="evidence" value="ECO:0007669"/>
    <property type="project" value="InterPro"/>
</dbReference>
<dbReference type="SUPFAM" id="SSF57256">
    <property type="entry name" value="Elafin-like"/>
    <property type="match status" value="1"/>
</dbReference>
<comment type="caution">
    <text evidence="3">The sequence shown here is derived from an EMBL/GenBank/DDBJ whole genome shotgun (WGS) entry which is preliminary data.</text>
</comment>
<protein>
    <recommendedName>
        <fullName evidence="2">WAP domain-containing protein</fullName>
    </recommendedName>
</protein>
<dbReference type="AlphaFoldDB" id="A0A9D4JZI0"/>
<keyword evidence="4" id="KW-1185">Reference proteome</keyword>
<dbReference type="PRINTS" id="PR00003">
    <property type="entry name" value="4DISULPHCORE"/>
</dbReference>
<dbReference type="Gene3D" id="2.10.70.10">
    <property type="entry name" value="Complement Module, domain 1"/>
    <property type="match status" value="1"/>
</dbReference>
<dbReference type="Pfam" id="PF00095">
    <property type="entry name" value="WAP"/>
    <property type="match status" value="1"/>
</dbReference>
<proteinExistence type="predicted"/>
<dbReference type="PROSITE" id="PS51390">
    <property type="entry name" value="WAP"/>
    <property type="match status" value="1"/>
</dbReference>
<reference evidence="3" key="2">
    <citation type="submission" date="2020-11" db="EMBL/GenBank/DDBJ databases">
        <authorList>
            <person name="McCartney M.A."/>
            <person name="Auch B."/>
            <person name="Kono T."/>
            <person name="Mallez S."/>
            <person name="Becker A."/>
            <person name="Gohl D.M."/>
            <person name="Silverstein K.A.T."/>
            <person name="Koren S."/>
            <person name="Bechman K.B."/>
            <person name="Herman A."/>
            <person name="Abrahante J.E."/>
            <person name="Garbe J."/>
        </authorList>
    </citation>
    <scope>NUCLEOTIDE SEQUENCE</scope>
    <source>
        <strain evidence="3">Duluth1</strain>
        <tissue evidence="3">Whole animal</tissue>
    </source>
</reference>
<organism evidence="3 4">
    <name type="scientific">Dreissena polymorpha</name>
    <name type="common">Zebra mussel</name>
    <name type="synonym">Mytilus polymorpha</name>
    <dbReference type="NCBI Taxonomy" id="45954"/>
    <lineage>
        <taxon>Eukaryota</taxon>
        <taxon>Metazoa</taxon>
        <taxon>Spiralia</taxon>
        <taxon>Lophotrochozoa</taxon>
        <taxon>Mollusca</taxon>
        <taxon>Bivalvia</taxon>
        <taxon>Autobranchia</taxon>
        <taxon>Heteroconchia</taxon>
        <taxon>Euheterodonta</taxon>
        <taxon>Imparidentia</taxon>
        <taxon>Neoheterodontei</taxon>
        <taxon>Myida</taxon>
        <taxon>Dreissenoidea</taxon>
        <taxon>Dreissenidae</taxon>
        <taxon>Dreissena</taxon>
    </lineage>
</organism>
<accession>A0A9D4JZI0</accession>
<dbReference type="InterPro" id="IPR036645">
    <property type="entry name" value="Elafin-like_sf"/>
</dbReference>
<dbReference type="InterPro" id="IPR008197">
    <property type="entry name" value="WAP_dom"/>
</dbReference>
<sequence length="171" mass="18767">MQVGLACSLITACLTRIPDCCLVDCRPPDCLDQYTPYGQCCPICKPSKDGSCPVLKGKRDVADSCVRKCSSDYDCPGVEKCCLKGCGNLCLKPTRKTCTRNGIIYKEGENVPPNGRCETGCKCQAGEVNCLLIPCFPDERDIPLVKHVSIRCIFQQPSYHLRNTLHLTSSL</sequence>
<evidence type="ECO:0000313" key="3">
    <source>
        <dbReference type="EMBL" id="KAH3826342.1"/>
    </source>
</evidence>
<evidence type="ECO:0000259" key="2">
    <source>
        <dbReference type="PROSITE" id="PS51390"/>
    </source>
</evidence>
<keyword evidence="1" id="KW-0732">Signal</keyword>
<gene>
    <name evidence="3" type="ORF">DPMN_128242</name>
</gene>
<dbReference type="Gene3D" id="4.10.75.10">
    <property type="entry name" value="Elafin-like"/>
    <property type="match status" value="1"/>
</dbReference>
<reference evidence="3" key="1">
    <citation type="journal article" date="2019" name="bioRxiv">
        <title>The Genome of the Zebra Mussel, Dreissena polymorpha: A Resource for Invasive Species Research.</title>
        <authorList>
            <person name="McCartney M.A."/>
            <person name="Auch B."/>
            <person name="Kono T."/>
            <person name="Mallez S."/>
            <person name="Zhang Y."/>
            <person name="Obille A."/>
            <person name="Becker A."/>
            <person name="Abrahante J.E."/>
            <person name="Garbe J."/>
            <person name="Badalamenti J.P."/>
            <person name="Herman A."/>
            <person name="Mangelson H."/>
            <person name="Liachko I."/>
            <person name="Sullivan S."/>
            <person name="Sone E.D."/>
            <person name="Koren S."/>
            <person name="Silverstein K.A.T."/>
            <person name="Beckman K.B."/>
            <person name="Gohl D.M."/>
        </authorList>
    </citation>
    <scope>NUCLEOTIDE SEQUENCE</scope>
    <source>
        <strain evidence="3">Duluth1</strain>
        <tissue evidence="3">Whole animal</tissue>
    </source>
</reference>
<feature type="chain" id="PRO_5039105151" description="WAP domain-containing protein" evidence="1">
    <location>
        <begin position="16"/>
        <end position="171"/>
    </location>
</feature>
<name>A0A9D4JZI0_DREPO</name>
<dbReference type="GO" id="GO:0030414">
    <property type="term" value="F:peptidase inhibitor activity"/>
    <property type="evidence" value="ECO:0007669"/>
    <property type="project" value="InterPro"/>
</dbReference>
<feature type="domain" description="WAP" evidence="2">
    <location>
        <begin position="45"/>
        <end position="94"/>
    </location>
</feature>
<evidence type="ECO:0000256" key="1">
    <source>
        <dbReference type="SAM" id="SignalP"/>
    </source>
</evidence>